<dbReference type="InterPro" id="IPR029016">
    <property type="entry name" value="GAF-like_dom_sf"/>
</dbReference>
<dbReference type="InParanoid" id="A0A5Q0BP11"/>
<proteinExistence type="predicted"/>
<reference evidence="1 2" key="1">
    <citation type="submission" date="2019-09" db="EMBL/GenBank/DDBJ databases">
        <title>Ecophysiology of the spiral-shaped methanotroph Methylospira mobilis as revealed by the complete genome sequence.</title>
        <authorList>
            <person name="Oshkin I.Y."/>
            <person name="Dedysh S.N."/>
            <person name="Miroshnikov K."/>
            <person name="Danilova O.V."/>
            <person name="Hakobyan A."/>
            <person name="Liesack W."/>
        </authorList>
    </citation>
    <scope>NUCLEOTIDE SEQUENCE [LARGE SCALE GENOMIC DNA]</scope>
    <source>
        <strain evidence="1 2">Shm1</strain>
    </source>
</reference>
<dbReference type="RefSeq" id="WP_153249470.1">
    <property type="nucleotide sequence ID" value="NZ_CP044205.1"/>
</dbReference>
<sequence length="236" mass="25769">MKSLVVSPRRAKKTPGADEVENYLRDNPNFFQERESLLEEIRVPHACGEAVSLVEKQVDVLRATNRKLQRQLEAIVDIARENDALYLRLHRLTLALLDANSLEDALAGLQWALHECFQADVAVVRLLEPLFECPVADLFADDALKSSGAMIRLLASGKPDYGKVDPLLAGQLFGERVNEVASAALLPLQHAGLKGVLAIGSASADRFHAGMGATFLMQLSDIVAARLYSLLPECKG</sequence>
<dbReference type="EMBL" id="CP044205">
    <property type="protein sequence ID" value="QFY43486.1"/>
    <property type="molecule type" value="Genomic_DNA"/>
</dbReference>
<dbReference type="InterPro" id="IPR007435">
    <property type="entry name" value="DUF484"/>
</dbReference>
<accession>A0A5Q0BP11</accession>
<name>A0A5Q0BP11_9GAMM</name>
<dbReference type="PANTHER" id="PTHR38765">
    <property type="entry name" value="DUF484 DOMAIN-CONTAINING PROTEIN"/>
    <property type="match status" value="1"/>
</dbReference>
<dbReference type="Proteomes" id="UP000325755">
    <property type="component" value="Chromosome"/>
</dbReference>
<evidence type="ECO:0000313" key="2">
    <source>
        <dbReference type="Proteomes" id="UP000325755"/>
    </source>
</evidence>
<gene>
    <name evidence="1" type="ORF">F6R98_13370</name>
</gene>
<dbReference type="KEGG" id="mmob:F6R98_13370"/>
<protein>
    <submittedName>
        <fullName evidence="1">DUF484 family protein</fullName>
    </submittedName>
</protein>
<dbReference type="Pfam" id="PF04340">
    <property type="entry name" value="DUF484"/>
    <property type="match status" value="1"/>
</dbReference>
<dbReference type="Gene3D" id="3.30.450.40">
    <property type="match status" value="1"/>
</dbReference>
<keyword evidence="2" id="KW-1185">Reference proteome</keyword>
<dbReference type="OrthoDB" id="8525200at2"/>
<dbReference type="AlphaFoldDB" id="A0A5Q0BP11"/>
<organism evidence="1 2">
    <name type="scientific">Candidatus Methylospira mobilis</name>
    <dbReference type="NCBI Taxonomy" id="1808979"/>
    <lineage>
        <taxon>Bacteria</taxon>
        <taxon>Pseudomonadati</taxon>
        <taxon>Pseudomonadota</taxon>
        <taxon>Gammaproteobacteria</taxon>
        <taxon>Methylococcales</taxon>
        <taxon>Methylococcaceae</taxon>
        <taxon>Candidatus Methylospira</taxon>
    </lineage>
</organism>
<evidence type="ECO:0000313" key="1">
    <source>
        <dbReference type="EMBL" id="QFY43486.1"/>
    </source>
</evidence>
<dbReference type="PANTHER" id="PTHR38765:SF1">
    <property type="entry name" value="DUF484 DOMAIN-CONTAINING PROTEIN"/>
    <property type="match status" value="1"/>
</dbReference>